<keyword evidence="2" id="KW-1185">Reference proteome</keyword>
<protein>
    <submittedName>
        <fullName evidence="1">Uncharacterized protein</fullName>
    </submittedName>
</protein>
<dbReference type="EMBL" id="RYZZ01000017">
    <property type="protein sequence ID" value="RUQ28201.1"/>
    <property type="molecule type" value="Genomic_DNA"/>
</dbReference>
<dbReference type="AlphaFoldDB" id="A0A3S0U1D4"/>
<evidence type="ECO:0000313" key="1">
    <source>
        <dbReference type="EMBL" id="RUQ28201.1"/>
    </source>
</evidence>
<evidence type="ECO:0000313" key="2">
    <source>
        <dbReference type="Proteomes" id="UP000267430"/>
    </source>
</evidence>
<sequence>MNLDKLEKMLSDFTIYMDCEIAHIFTRNNEPVVILNYLEDSNIYQVMFVESQITELYNDPGSAAVAIDKAIYNIDRSVPLAKPLN</sequence>
<dbReference type="RefSeq" id="WP_126865308.1">
    <property type="nucleotide sequence ID" value="NZ_JAUSTX010000002.1"/>
</dbReference>
<reference evidence="1 2" key="1">
    <citation type="submission" date="2018-12" db="EMBL/GenBank/DDBJ databases">
        <title>Bacillus chawlae sp. nov., Bacillus glennii sp. nov., and Bacillus saganii sp. nov. Isolated from the Vehicle Assembly Building at Kennedy Space Center where the Viking Spacecraft were Assembled.</title>
        <authorList>
            <person name="Seuylemezian A."/>
            <person name="Vaishampayan P."/>
        </authorList>
    </citation>
    <scope>NUCLEOTIDE SEQUENCE [LARGE SCALE GENOMIC DNA]</scope>
    <source>
        <strain evidence="1 2">L5</strain>
    </source>
</reference>
<accession>A0A3S0U1D4</accession>
<dbReference type="Proteomes" id="UP000267430">
    <property type="component" value="Unassembled WGS sequence"/>
</dbReference>
<dbReference type="OrthoDB" id="2884326at2"/>
<name>A0A3S0U1D4_9BACI</name>
<comment type="caution">
    <text evidence="1">The sequence shown here is derived from an EMBL/GenBank/DDBJ whole genome shotgun (WGS) entry which is preliminary data.</text>
</comment>
<proteinExistence type="predicted"/>
<gene>
    <name evidence="1" type="ORF">ELQ35_13265</name>
</gene>
<organism evidence="1 2">
    <name type="scientific">Peribacillus cavernae</name>
    <dbReference type="NCBI Taxonomy" id="1674310"/>
    <lineage>
        <taxon>Bacteria</taxon>
        <taxon>Bacillati</taxon>
        <taxon>Bacillota</taxon>
        <taxon>Bacilli</taxon>
        <taxon>Bacillales</taxon>
        <taxon>Bacillaceae</taxon>
        <taxon>Peribacillus</taxon>
    </lineage>
</organism>